<protein>
    <recommendedName>
        <fullName evidence="3">4Fe-4S Wbl-type domain-containing protein</fullName>
    </recommendedName>
</protein>
<dbReference type="Proteomes" id="UP001144280">
    <property type="component" value="Unassembled WGS sequence"/>
</dbReference>
<reference evidence="1" key="1">
    <citation type="submission" date="2022-12" db="EMBL/GenBank/DDBJ databases">
        <title>New Phytohabitans aurantiacus sp. RD004123 nov., an actinomycete isolated from soil.</title>
        <authorList>
            <person name="Triningsih D.W."/>
            <person name="Harunari E."/>
            <person name="Igarashi Y."/>
        </authorList>
    </citation>
    <scope>NUCLEOTIDE SEQUENCE</scope>
    <source>
        <strain evidence="1">RD004123</strain>
    </source>
</reference>
<gene>
    <name evidence="1" type="ORF">Pa4123_62270</name>
</gene>
<proteinExistence type="predicted"/>
<accession>A0ABQ5R5W8</accession>
<keyword evidence="2" id="KW-1185">Reference proteome</keyword>
<organism evidence="1 2">
    <name type="scientific">Phytohabitans aurantiacus</name>
    <dbReference type="NCBI Taxonomy" id="3016789"/>
    <lineage>
        <taxon>Bacteria</taxon>
        <taxon>Bacillati</taxon>
        <taxon>Actinomycetota</taxon>
        <taxon>Actinomycetes</taxon>
        <taxon>Micromonosporales</taxon>
        <taxon>Micromonosporaceae</taxon>
    </lineage>
</organism>
<dbReference type="RefSeq" id="WP_281901603.1">
    <property type="nucleotide sequence ID" value="NZ_BSDI01000038.1"/>
</dbReference>
<evidence type="ECO:0008006" key="3">
    <source>
        <dbReference type="Google" id="ProtNLM"/>
    </source>
</evidence>
<name>A0ABQ5R5W8_9ACTN</name>
<comment type="caution">
    <text evidence="1">The sequence shown here is derived from an EMBL/GenBank/DDBJ whole genome shotgun (WGS) entry which is preliminary data.</text>
</comment>
<evidence type="ECO:0000313" key="1">
    <source>
        <dbReference type="EMBL" id="GLI00951.1"/>
    </source>
</evidence>
<evidence type="ECO:0000313" key="2">
    <source>
        <dbReference type="Proteomes" id="UP001144280"/>
    </source>
</evidence>
<dbReference type="EMBL" id="BSDI01000038">
    <property type="protein sequence ID" value="GLI00951.1"/>
    <property type="molecule type" value="Genomic_DNA"/>
</dbReference>
<sequence>MATLYASEAAQTAAAQQALDEHITLTATGRCRSCDVPGPCAWWEAATAAFAQTGQLPRRTQGLTRPELAGARRIAIPTTLTT</sequence>